<dbReference type="EMBL" id="WIQW01000005">
    <property type="protein sequence ID" value="KAF3110503.1"/>
    <property type="molecule type" value="Genomic_DNA"/>
</dbReference>
<dbReference type="Proteomes" id="UP000475325">
    <property type="component" value="Unassembled WGS sequence"/>
</dbReference>
<proteinExistence type="predicted"/>
<organism evidence="2 3">
    <name type="scientific">Orbilia oligospora</name>
    <name type="common">Nematode-trapping fungus</name>
    <name type="synonym">Arthrobotrys oligospora</name>
    <dbReference type="NCBI Taxonomy" id="2813651"/>
    <lineage>
        <taxon>Eukaryota</taxon>
        <taxon>Fungi</taxon>
        <taxon>Dikarya</taxon>
        <taxon>Ascomycota</taxon>
        <taxon>Pezizomycotina</taxon>
        <taxon>Orbiliomycetes</taxon>
        <taxon>Orbiliales</taxon>
        <taxon>Orbiliaceae</taxon>
        <taxon>Orbilia</taxon>
    </lineage>
</organism>
<evidence type="ECO:0000313" key="2">
    <source>
        <dbReference type="EMBL" id="KAF3110503.1"/>
    </source>
</evidence>
<sequence>MHTEIPNEKRELIEGIINGLERLISVVDTDCLRVFHDQLAPVSQLLNQCGIEITIKTDYFSNPIDIRSSGILEDNGLQTKRSHHHSTLSPISSGQPALNQEILNSTPSQRNSSLRLKDRPVLARLAIRTIRYMEKRLHLEPPLSNTGTEFQNEIEGILIAEDLTHGTSEKKLARLRRLHPLYLAELETISEKHTKLTPKSVRAVLVTSLHSRFGGARRTFSRLLSDIEIVGTIIRLYSKLSLEISDPVLLAIAMEYYGTSVKHVTEKMEMLQLYIPWLANLVSMETTIPPGFRIPASLMTEDTTGQIEPLDPLDLQPINTKSDLWVHLVHLEEKFLVICGSRLLTLIALDSMTVLGSLRPKNKLGTMRLVDAALGNCRTIKRNGEEIVLTKIEVDEMTELTLC</sequence>
<accession>A0A7C8JCB2</accession>
<gene>
    <name evidence="2" type="ORF">TWF102_008080</name>
</gene>
<feature type="region of interest" description="Disordered" evidence="1">
    <location>
        <begin position="78"/>
        <end position="97"/>
    </location>
</feature>
<protein>
    <submittedName>
        <fullName evidence="2">Uncharacterized protein</fullName>
    </submittedName>
</protein>
<feature type="compositionally biased region" description="Polar residues" evidence="1">
    <location>
        <begin position="87"/>
        <end position="97"/>
    </location>
</feature>
<comment type="caution">
    <text evidence="2">The sequence shown here is derived from an EMBL/GenBank/DDBJ whole genome shotgun (WGS) entry which is preliminary data.</text>
</comment>
<dbReference type="AlphaFoldDB" id="A0A7C8JCB2"/>
<evidence type="ECO:0000256" key="1">
    <source>
        <dbReference type="SAM" id="MobiDB-lite"/>
    </source>
</evidence>
<reference evidence="2 3" key="1">
    <citation type="submission" date="2019-06" db="EMBL/GenBank/DDBJ databases">
        <authorList>
            <person name="Palmer J.M."/>
        </authorList>
    </citation>
    <scope>NUCLEOTIDE SEQUENCE [LARGE SCALE GENOMIC DNA]</scope>
    <source>
        <strain evidence="2 3">TWF102</strain>
    </source>
</reference>
<name>A0A7C8JCB2_ORBOL</name>
<evidence type="ECO:0000313" key="3">
    <source>
        <dbReference type="Proteomes" id="UP000475325"/>
    </source>
</evidence>